<keyword evidence="1" id="KW-0472">Membrane</keyword>
<comment type="caution">
    <text evidence="2">The sequence shown here is derived from an EMBL/GenBank/DDBJ whole genome shotgun (WGS) entry which is preliminary data.</text>
</comment>
<keyword evidence="1" id="KW-1133">Transmembrane helix</keyword>
<evidence type="ECO:0000313" key="2">
    <source>
        <dbReference type="EMBL" id="OHA26551.1"/>
    </source>
</evidence>
<keyword evidence="1" id="KW-0812">Transmembrane</keyword>
<gene>
    <name evidence="2" type="ORF">A3C06_03170</name>
</gene>
<feature type="transmembrane region" description="Helical" evidence="1">
    <location>
        <begin position="55"/>
        <end position="79"/>
    </location>
</feature>
<dbReference type="Proteomes" id="UP000177565">
    <property type="component" value="Unassembled WGS sequence"/>
</dbReference>
<sequence length="87" mass="9944">MENNIVTKKSSTRKDISAYAYGFLTILVLVSFYFIPCLKLSFSNSLPQRCIELGVAENLLIFVPILIILWVFATVMMIIKLISKKRN</sequence>
<feature type="transmembrane region" description="Helical" evidence="1">
    <location>
        <begin position="18"/>
        <end position="35"/>
    </location>
</feature>
<protein>
    <submittedName>
        <fullName evidence="2">Uncharacterized protein</fullName>
    </submittedName>
</protein>
<dbReference type="STRING" id="1802312.A3C06_03170"/>
<dbReference type="AlphaFoldDB" id="A0A1G2MUD4"/>
<dbReference type="EMBL" id="MHRQ01000020">
    <property type="protein sequence ID" value="OHA26551.1"/>
    <property type="molecule type" value="Genomic_DNA"/>
</dbReference>
<organism evidence="2 3">
    <name type="scientific">Candidatus Taylorbacteria bacterium RIFCSPHIGHO2_02_FULL_46_13</name>
    <dbReference type="NCBI Taxonomy" id="1802312"/>
    <lineage>
        <taxon>Bacteria</taxon>
        <taxon>Candidatus Tayloriibacteriota</taxon>
    </lineage>
</organism>
<name>A0A1G2MUD4_9BACT</name>
<reference evidence="2 3" key="1">
    <citation type="journal article" date="2016" name="Nat. Commun.">
        <title>Thousands of microbial genomes shed light on interconnected biogeochemical processes in an aquifer system.</title>
        <authorList>
            <person name="Anantharaman K."/>
            <person name="Brown C.T."/>
            <person name="Hug L.A."/>
            <person name="Sharon I."/>
            <person name="Castelle C.J."/>
            <person name="Probst A.J."/>
            <person name="Thomas B.C."/>
            <person name="Singh A."/>
            <person name="Wilkins M.J."/>
            <person name="Karaoz U."/>
            <person name="Brodie E.L."/>
            <person name="Williams K.H."/>
            <person name="Hubbard S.S."/>
            <person name="Banfield J.F."/>
        </authorList>
    </citation>
    <scope>NUCLEOTIDE SEQUENCE [LARGE SCALE GENOMIC DNA]</scope>
</reference>
<evidence type="ECO:0000256" key="1">
    <source>
        <dbReference type="SAM" id="Phobius"/>
    </source>
</evidence>
<proteinExistence type="predicted"/>
<evidence type="ECO:0000313" key="3">
    <source>
        <dbReference type="Proteomes" id="UP000177565"/>
    </source>
</evidence>
<accession>A0A1G2MUD4</accession>